<gene>
    <name evidence="1" type="ORF">BCL90_5028</name>
</gene>
<accession>A0A497XL84</accession>
<protein>
    <submittedName>
        <fullName evidence="1">Uncharacterized protein</fullName>
    </submittedName>
</protein>
<reference evidence="1 2" key="1">
    <citation type="submission" date="2018-10" db="EMBL/GenBank/DDBJ databases">
        <title>Genomic Encyclopedia of Archaeal and Bacterial Type Strains, Phase II (KMG-II): from individual species to whole genera.</title>
        <authorList>
            <person name="Goeker M."/>
        </authorList>
    </citation>
    <scope>NUCLEOTIDE SEQUENCE [LARGE SCALE GENOMIC DNA]</scope>
    <source>
        <strain evidence="1 2">DSM 19624</strain>
    </source>
</reference>
<evidence type="ECO:0000313" key="2">
    <source>
        <dbReference type="Proteomes" id="UP000273898"/>
    </source>
</evidence>
<dbReference type="EMBL" id="RCCK01000016">
    <property type="protein sequence ID" value="RLJ69440.1"/>
    <property type="molecule type" value="Genomic_DNA"/>
</dbReference>
<organism evidence="1 2">
    <name type="scientific">Pedobacter alluvionis</name>
    <dbReference type="NCBI Taxonomy" id="475253"/>
    <lineage>
        <taxon>Bacteria</taxon>
        <taxon>Pseudomonadati</taxon>
        <taxon>Bacteroidota</taxon>
        <taxon>Sphingobacteriia</taxon>
        <taxon>Sphingobacteriales</taxon>
        <taxon>Sphingobacteriaceae</taxon>
        <taxon>Pedobacter</taxon>
    </lineage>
</organism>
<dbReference type="Proteomes" id="UP000273898">
    <property type="component" value="Unassembled WGS sequence"/>
</dbReference>
<comment type="caution">
    <text evidence="1">The sequence shown here is derived from an EMBL/GenBank/DDBJ whole genome shotgun (WGS) entry which is preliminary data.</text>
</comment>
<proteinExistence type="predicted"/>
<dbReference type="Pfam" id="PF20329">
    <property type="entry name" value="DUF6624"/>
    <property type="match status" value="1"/>
</dbReference>
<evidence type="ECO:0000313" key="1">
    <source>
        <dbReference type="EMBL" id="RLJ69440.1"/>
    </source>
</evidence>
<dbReference type="AlphaFoldDB" id="A0A497XL84"/>
<sequence>MQSGKLSEVYNEQMKELHNENAKILNDIIDAFGYPTIDKVGKEANEAAWLVIQHSIGQPQFMKKCAKLLEIAVSESKADSKSLAYLTDRIAVFEGKPQLNGTQFDWDENGNLSPNLFDELNKVNERRKSIGLNTLEEQTEILRRQVIDENQSPPKDFEKRKQEIEQWKKNVGWTK</sequence>
<dbReference type="InterPro" id="IPR046732">
    <property type="entry name" value="DUF6624"/>
</dbReference>
<name>A0A497XL84_9SPHI</name>